<name>A0A5J9UTN5_9POAL</name>
<dbReference type="EMBL" id="RWGY01000013">
    <property type="protein sequence ID" value="TVU26754.1"/>
    <property type="molecule type" value="Genomic_DNA"/>
</dbReference>
<dbReference type="Gramene" id="TVU26754">
    <property type="protein sequence ID" value="TVU26754"/>
    <property type="gene ID" value="EJB05_29314"/>
</dbReference>
<protein>
    <submittedName>
        <fullName evidence="1">Uncharacterized protein</fullName>
    </submittedName>
</protein>
<feature type="non-terminal residue" evidence="1">
    <location>
        <position position="1"/>
    </location>
</feature>
<evidence type="ECO:0000313" key="2">
    <source>
        <dbReference type="Proteomes" id="UP000324897"/>
    </source>
</evidence>
<evidence type="ECO:0000313" key="1">
    <source>
        <dbReference type="EMBL" id="TVU26754.1"/>
    </source>
</evidence>
<dbReference type="Proteomes" id="UP000324897">
    <property type="component" value="Chromosome 2"/>
</dbReference>
<comment type="caution">
    <text evidence="1">The sequence shown here is derived from an EMBL/GenBank/DDBJ whole genome shotgun (WGS) entry which is preliminary data.</text>
</comment>
<proteinExistence type="predicted"/>
<reference evidence="1 2" key="1">
    <citation type="journal article" date="2019" name="Sci. Rep.">
        <title>A high-quality genome of Eragrostis curvula grass provides insights into Poaceae evolution and supports new strategies to enhance forage quality.</title>
        <authorList>
            <person name="Carballo J."/>
            <person name="Santos B.A.C.M."/>
            <person name="Zappacosta D."/>
            <person name="Garbus I."/>
            <person name="Selva J.P."/>
            <person name="Gallo C.A."/>
            <person name="Diaz A."/>
            <person name="Albertini E."/>
            <person name="Caccamo M."/>
            <person name="Echenique V."/>
        </authorList>
    </citation>
    <scope>NUCLEOTIDE SEQUENCE [LARGE SCALE GENOMIC DNA]</scope>
    <source>
        <strain evidence="2">cv. Victoria</strain>
        <tissue evidence="1">Leaf</tissue>
    </source>
</reference>
<keyword evidence="2" id="KW-1185">Reference proteome</keyword>
<organism evidence="1 2">
    <name type="scientific">Eragrostis curvula</name>
    <name type="common">weeping love grass</name>
    <dbReference type="NCBI Taxonomy" id="38414"/>
    <lineage>
        <taxon>Eukaryota</taxon>
        <taxon>Viridiplantae</taxon>
        <taxon>Streptophyta</taxon>
        <taxon>Embryophyta</taxon>
        <taxon>Tracheophyta</taxon>
        <taxon>Spermatophyta</taxon>
        <taxon>Magnoliopsida</taxon>
        <taxon>Liliopsida</taxon>
        <taxon>Poales</taxon>
        <taxon>Poaceae</taxon>
        <taxon>PACMAD clade</taxon>
        <taxon>Chloridoideae</taxon>
        <taxon>Eragrostideae</taxon>
        <taxon>Eragrostidinae</taxon>
        <taxon>Eragrostis</taxon>
    </lineage>
</organism>
<sequence>MVCHLAGDVSRKQYMLRSLHEPSYLFSLVDPLSERVPPSSKVRAGKGDEWHCCSGEYGSLETHHVFGNVAGSCKQSTWEFEDKAQGFVPPQSKLFSLPKDADRTLC</sequence>
<gene>
    <name evidence="1" type="ORF">EJB05_29314</name>
</gene>
<dbReference type="AlphaFoldDB" id="A0A5J9UTN5"/>
<accession>A0A5J9UTN5</accession>